<evidence type="ECO:0000313" key="1">
    <source>
        <dbReference type="EMBL" id="KAG9393966.1"/>
    </source>
</evidence>
<dbReference type="SUPFAM" id="SSF51219">
    <property type="entry name" value="TRAP-like"/>
    <property type="match status" value="1"/>
</dbReference>
<accession>A0A8J6BXZ0</accession>
<dbReference type="InterPro" id="IPR036983">
    <property type="entry name" value="AIM24_sf"/>
</dbReference>
<comment type="caution">
    <text evidence="1">The sequence shown here is derived from an EMBL/GenBank/DDBJ whole genome shotgun (WGS) entry which is preliminary data.</text>
</comment>
<gene>
    <name evidence="1" type="ORF">J8273_4566</name>
</gene>
<organism evidence="1 2">
    <name type="scientific">Carpediemonas membranifera</name>
    <dbReference type="NCBI Taxonomy" id="201153"/>
    <lineage>
        <taxon>Eukaryota</taxon>
        <taxon>Metamonada</taxon>
        <taxon>Carpediemonas-like organisms</taxon>
        <taxon>Carpediemonas</taxon>
    </lineage>
</organism>
<dbReference type="PANTHER" id="PTHR38074:SF1">
    <property type="entry name" value="ALTERED INHERITANCE OF MITOCHONDRIA PROTEIN 24, MITOCHONDRIAL"/>
    <property type="match status" value="1"/>
</dbReference>
<dbReference type="Gene3D" id="3.60.160.10">
    <property type="entry name" value="Mitochondrial biogenesis AIM24"/>
    <property type="match status" value="1"/>
</dbReference>
<protein>
    <submittedName>
        <fullName evidence="1">Mitochondrial biogenesis protein AIM24</fullName>
    </submittedName>
</protein>
<dbReference type="OrthoDB" id="4721at2759"/>
<dbReference type="AlphaFoldDB" id="A0A8J6BXZ0"/>
<proteinExistence type="predicted"/>
<dbReference type="Proteomes" id="UP000717585">
    <property type="component" value="Unassembled WGS sequence"/>
</dbReference>
<dbReference type="InterPro" id="IPR002838">
    <property type="entry name" value="AIM24"/>
</dbReference>
<dbReference type="InterPro" id="IPR016031">
    <property type="entry name" value="Trp_RNA-bd_attenuator-like_dom"/>
</dbReference>
<keyword evidence="2" id="KW-1185">Reference proteome</keyword>
<dbReference type="PANTHER" id="PTHR38074">
    <property type="entry name" value="ALTERED INHERITANCE OF MITOCHONDRIA PROTEIN 24, MITOCHONDRIAL"/>
    <property type="match status" value="1"/>
</dbReference>
<dbReference type="EMBL" id="JAHDYR010000019">
    <property type="protein sequence ID" value="KAG9393966.1"/>
    <property type="molecule type" value="Genomic_DNA"/>
</dbReference>
<name>A0A8J6BXZ0_9EUKA</name>
<sequence length="238" mass="26171">MSLSMSLSKDDLMELPRDLSELPPFEKEGKTAVRCILPPHGKMIAIKDAMLTYLPAGQVSFKHKGRGTKNRIQSLFTAEAFVPLMTVENKSELEHAAVYFSRGRKVVMLDLHGTIIVDANSILCFPPSIHHEIRVMKSVGSIFRSGLFQLCLKGDGPVALVAPTAPISLKVHNDRPVRVDAGCALAWSDGLEVDFKFDFHRKDLIGKGSGEQVQLEFSGEGYVIVAARSKARSIGVRR</sequence>
<evidence type="ECO:0000313" key="2">
    <source>
        <dbReference type="Proteomes" id="UP000717585"/>
    </source>
</evidence>
<dbReference type="Pfam" id="PF01987">
    <property type="entry name" value="AIM24"/>
    <property type="match status" value="1"/>
</dbReference>
<reference evidence="1" key="1">
    <citation type="submission" date="2021-05" db="EMBL/GenBank/DDBJ databases">
        <title>A free-living protist that lacks canonical eukaryotic 1 DNA replication and segregation systems.</title>
        <authorList>
            <person name="Salas-Leiva D.E."/>
            <person name="Tromer E.C."/>
            <person name="Curtis B.A."/>
            <person name="Jerlstrom-Hultqvist J."/>
            <person name="Kolisko M."/>
            <person name="Yi Z."/>
            <person name="Salas-Leiva J.S."/>
            <person name="Gallot-Lavallee L."/>
            <person name="Kops G.J.P.L."/>
            <person name="Archibald J.M."/>
            <person name="Simpson A.G.B."/>
            <person name="Roger A.J."/>
        </authorList>
    </citation>
    <scope>NUCLEOTIDE SEQUENCE</scope>
    <source>
        <strain evidence="1">BICM</strain>
    </source>
</reference>